<evidence type="ECO:0000313" key="7">
    <source>
        <dbReference type="Proteomes" id="UP000468901"/>
    </source>
</evidence>
<keyword evidence="4" id="KW-0812">Transmembrane</keyword>
<dbReference type="CDD" id="cd07989">
    <property type="entry name" value="LPLAT_AGPAT-like"/>
    <property type="match status" value="1"/>
</dbReference>
<protein>
    <submittedName>
        <fullName evidence="6">1-acyl-sn-glycerol-3-phosphate acyltransferase</fullName>
    </submittedName>
</protein>
<keyword evidence="7" id="KW-1185">Reference proteome</keyword>
<feature type="transmembrane region" description="Helical" evidence="4">
    <location>
        <begin position="21"/>
        <end position="47"/>
    </location>
</feature>
<keyword evidence="3 6" id="KW-0012">Acyltransferase</keyword>
<keyword evidence="4" id="KW-0472">Membrane</keyword>
<name>A0A6N6VIR7_9HYPH</name>
<dbReference type="PANTHER" id="PTHR10434">
    <property type="entry name" value="1-ACYL-SN-GLYCEROL-3-PHOSPHATE ACYLTRANSFERASE"/>
    <property type="match status" value="1"/>
</dbReference>
<keyword evidence="2 6" id="KW-0808">Transferase</keyword>
<evidence type="ECO:0000256" key="4">
    <source>
        <dbReference type="SAM" id="Phobius"/>
    </source>
</evidence>
<dbReference type="PANTHER" id="PTHR10434:SF40">
    <property type="entry name" value="1-ACYL-SN-GLYCEROL-3-PHOSPHATE ACYLTRANSFERASE"/>
    <property type="match status" value="1"/>
</dbReference>
<dbReference type="Proteomes" id="UP000468901">
    <property type="component" value="Unassembled WGS sequence"/>
</dbReference>
<dbReference type="InterPro" id="IPR002123">
    <property type="entry name" value="Plipid/glycerol_acylTrfase"/>
</dbReference>
<dbReference type="AlphaFoldDB" id="A0A6N6VIR7"/>
<evidence type="ECO:0000259" key="5">
    <source>
        <dbReference type="SMART" id="SM00563"/>
    </source>
</evidence>
<feature type="domain" description="Phospholipid/glycerol acyltransferase" evidence="5">
    <location>
        <begin position="88"/>
        <end position="202"/>
    </location>
</feature>
<comment type="pathway">
    <text evidence="1">Lipid metabolism.</text>
</comment>
<feature type="transmembrane region" description="Helical" evidence="4">
    <location>
        <begin position="53"/>
        <end position="73"/>
    </location>
</feature>
<proteinExistence type="predicted"/>
<evidence type="ECO:0000256" key="3">
    <source>
        <dbReference type="ARBA" id="ARBA00023315"/>
    </source>
</evidence>
<accession>A0A6N6VIR7</accession>
<sequence length="259" mass="28384">MRARSSALKPIKAKGSPTVLLWLRSIAYNLALYVTAVAIGLAATPALFMPRGAAVWIIHNLSTLAIWLLRVIAGTRYEIRGRLPEGGVLIAAKHQSMWDTIAMPAILKDPAIVLKAELLWIPYYGWFSKKADMIGIDRGAGAKAVRHLIQQGKAALALKRPIVIFPEGTRAAPGARLDYKPGVAALYRQLGVPCVPVAVNSGLFWPRRKFLRRPGTIVVEFLEPIPPGLDRETFMATLSERIEMATDRLLAEAGHPVDK</sequence>
<evidence type="ECO:0000256" key="1">
    <source>
        <dbReference type="ARBA" id="ARBA00005189"/>
    </source>
</evidence>
<dbReference type="EMBL" id="WESC01000016">
    <property type="protein sequence ID" value="KAB7738771.1"/>
    <property type="molecule type" value="Genomic_DNA"/>
</dbReference>
<comment type="caution">
    <text evidence="6">The sequence shown here is derived from an EMBL/GenBank/DDBJ whole genome shotgun (WGS) entry which is preliminary data.</text>
</comment>
<dbReference type="GO" id="GO:0006654">
    <property type="term" value="P:phosphatidic acid biosynthetic process"/>
    <property type="evidence" value="ECO:0007669"/>
    <property type="project" value="TreeGrafter"/>
</dbReference>
<organism evidence="6 7">
    <name type="scientific">Parvibaculum sedimenti</name>
    <dbReference type="NCBI Taxonomy" id="2608632"/>
    <lineage>
        <taxon>Bacteria</taxon>
        <taxon>Pseudomonadati</taxon>
        <taxon>Pseudomonadota</taxon>
        <taxon>Alphaproteobacteria</taxon>
        <taxon>Hyphomicrobiales</taxon>
        <taxon>Parvibaculaceae</taxon>
        <taxon>Parvibaculum</taxon>
    </lineage>
</organism>
<evidence type="ECO:0000256" key="2">
    <source>
        <dbReference type="ARBA" id="ARBA00022679"/>
    </source>
</evidence>
<evidence type="ECO:0000313" key="6">
    <source>
        <dbReference type="EMBL" id="KAB7738771.1"/>
    </source>
</evidence>
<gene>
    <name evidence="6" type="ORF">F2P47_15125</name>
</gene>
<keyword evidence="4" id="KW-1133">Transmembrane helix</keyword>
<dbReference type="GO" id="GO:0003841">
    <property type="term" value="F:1-acylglycerol-3-phosphate O-acyltransferase activity"/>
    <property type="evidence" value="ECO:0007669"/>
    <property type="project" value="TreeGrafter"/>
</dbReference>
<dbReference type="SMART" id="SM00563">
    <property type="entry name" value="PlsC"/>
    <property type="match status" value="1"/>
</dbReference>
<dbReference type="Pfam" id="PF01553">
    <property type="entry name" value="Acyltransferase"/>
    <property type="match status" value="1"/>
</dbReference>
<reference evidence="6 7" key="1">
    <citation type="submission" date="2019-09" db="EMBL/GenBank/DDBJ databases">
        <title>Parvibaculum sedimenti sp. nov., isolated from sediment.</title>
        <authorList>
            <person name="Wang Y."/>
        </authorList>
    </citation>
    <scope>NUCLEOTIDE SEQUENCE [LARGE SCALE GENOMIC DNA]</scope>
    <source>
        <strain evidence="6 7">HXT-9</strain>
    </source>
</reference>
<dbReference type="SUPFAM" id="SSF69593">
    <property type="entry name" value="Glycerol-3-phosphate (1)-acyltransferase"/>
    <property type="match status" value="1"/>
</dbReference>